<dbReference type="Proteomes" id="UP000070505">
    <property type="component" value="Unassembled WGS sequence"/>
</dbReference>
<accession>A0A135Z6S7</accession>
<evidence type="ECO:0000313" key="2">
    <source>
        <dbReference type="Proteomes" id="UP000070505"/>
    </source>
</evidence>
<reference evidence="1 2" key="1">
    <citation type="submission" date="2016-02" db="EMBL/GenBank/DDBJ databases">
        <authorList>
            <person name="Wen L."/>
            <person name="He K."/>
            <person name="Yang H."/>
        </authorList>
    </citation>
    <scope>NUCLEOTIDE SEQUENCE [LARGE SCALE GENOMIC DNA]</scope>
    <source>
        <strain evidence="1 2">CMW7778B</strain>
    </source>
</reference>
<name>A0A135Z6S7_GARVA</name>
<dbReference type="EMBL" id="LSRC01000026">
    <property type="protein sequence ID" value="KXI17332.1"/>
    <property type="molecule type" value="Genomic_DNA"/>
</dbReference>
<protein>
    <submittedName>
        <fullName evidence="1">Uncharacterized protein</fullName>
    </submittedName>
</protein>
<sequence>MLGSQDQTVICVLKSADPQAPEKITKIAHKSNIKKRYKELRNT</sequence>
<organism evidence="1 2">
    <name type="scientific">Gardnerella vaginalis</name>
    <dbReference type="NCBI Taxonomy" id="2702"/>
    <lineage>
        <taxon>Bacteria</taxon>
        <taxon>Bacillati</taxon>
        <taxon>Actinomycetota</taxon>
        <taxon>Actinomycetes</taxon>
        <taxon>Bifidobacteriales</taxon>
        <taxon>Bifidobacteriaceae</taxon>
        <taxon>Gardnerella</taxon>
    </lineage>
</organism>
<gene>
    <name evidence="1" type="ORF">HMPREF3230_00687</name>
</gene>
<dbReference type="AlphaFoldDB" id="A0A135Z6S7"/>
<evidence type="ECO:0000313" key="1">
    <source>
        <dbReference type="EMBL" id="KXI17332.1"/>
    </source>
</evidence>
<proteinExistence type="predicted"/>
<comment type="caution">
    <text evidence="1">The sequence shown here is derived from an EMBL/GenBank/DDBJ whole genome shotgun (WGS) entry which is preliminary data.</text>
</comment>